<keyword evidence="11" id="KW-0407">Ion channel</keyword>
<comment type="catalytic activity">
    <reaction evidence="12">
        <text>K(+)(in) = K(+)(out)</text>
        <dbReference type="Rhea" id="RHEA:29463"/>
        <dbReference type="ChEBI" id="CHEBI:29103"/>
    </reaction>
</comment>
<dbReference type="GO" id="GO:0016020">
    <property type="term" value="C:membrane"/>
    <property type="evidence" value="ECO:0007669"/>
    <property type="project" value="UniProtKB-SubCell"/>
</dbReference>
<evidence type="ECO:0000256" key="8">
    <source>
        <dbReference type="ARBA" id="ARBA00022989"/>
    </source>
</evidence>
<keyword evidence="5 13" id="KW-0812">Transmembrane</keyword>
<keyword evidence="3" id="KW-0813">Transport</keyword>
<dbReference type="RefSeq" id="WP_184735302.1">
    <property type="nucleotide sequence ID" value="NZ_BMRW01000008.1"/>
</dbReference>
<dbReference type="AlphaFoldDB" id="A0A7W7LD48"/>
<keyword evidence="7" id="KW-0630">Potassium</keyword>
<evidence type="ECO:0000256" key="9">
    <source>
        <dbReference type="ARBA" id="ARBA00023065"/>
    </source>
</evidence>
<protein>
    <submittedName>
        <fullName evidence="14">Putative membrane protein</fullName>
    </submittedName>
</protein>
<evidence type="ECO:0000313" key="15">
    <source>
        <dbReference type="Proteomes" id="UP000556436"/>
    </source>
</evidence>
<evidence type="ECO:0000256" key="11">
    <source>
        <dbReference type="ARBA" id="ARBA00023303"/>
    </source>
</evidence>
<comment type="caution">
    <text evidence="14">The sequence shown here is derived from an EMBL/GenBank/DDBJ whole genome shotgun (WGS) entry which is preliminary data.</text>
</comment>
<accession>A0A7W7LD48</accession>
<dbReference type="GO" id="GO:0005267">
    <property type="term" value="F:potassium channel activity"/>
    <property type="evidence" value="ECO:0007669"/>
    <property type="project" value="UniProtKB-KW"/>
</dbReference>
<dbReference type="Pfam" id="PF06736">
    <property type="entry name" value="TMEM175"/>
    <property type="match status" value="1"/>
</dbReference>
<evidence type="ECO:0000256" key="5">
    <source>
        <dbReference type="ARBA" id="ARBA00022692"/>
    </source>
</evidence>
<reference evidence="14 15" key="1">
    <citation type="submission" date="2020-08" db="EMBL/GenBank/DDBJ databases">
        <title>Genomic Encyclopedia of Type Strains, Phase III (KMG-III): the genomes of soil and plant-associated and newly described type strains.</title>
        <authorList>
            <person name="Whitman W."/>
        </authorList>
    </citation>
    <scope>NUCLEOTIDE SEQUENCE [LARGE SCALE GENOMIC DNA]</scope>
    <source>
        <strain evidence="14 15">CECT 3265</strain>
    </source>
</reference>
<dbReference type="GO" id="GO:0015252">
    <property type="term" value="F:proton channel activity"/>
    <property type="evidence" value="ECO:0007669"/>
    <property type="project" value="InterPro"/>
</dbReference>
<keyword evidence="6" id="KW-0631">Potassium channel</keyword>
<evidence type="ECO:0000256" key="10">
    <source>
        <dbReference type="ARBA" id="ARBA00023136"/>
    </source>
</evidence>
<keyword evidence="4" id="KW-0633">Potassium transport</keyword>
<evidence type="ECO:0000256" key="13">
    <source>
        <dbReference type="SAM" id="Phobius"/>
    </source>
</evidence>
<keyword evidence="8 13" id="KW-1133">Transmembrane helix</keyword>
<comment type="subcellular location">
    <subcellularLocation>
        <location evidence="1">Membrane</location>
        <topology evidence="1">Multi-pass membrane protein</topology>
    </subcellularLocation>
</comment>
<gene>
    <name evidence="14" type="ORF">FHS38_004076</name>
</gene>
<feature type="transmembrane region" description="Helical" evidence="13">
    <location>
        <begin position="57"/>
        <end position="74"/>
    </location>
</feature>
<evidence type="ECO:0000256" key="6">
    <source>
        <dbReference type="ARBA" id="ARBA00022826"/>
    </source>
</evidence>
<keyword evidence="15" id="KW-1185">Reference proteome</keyword>
<comment type="similarity">
    <text evidence="2">Belongs to the TMEM175 family.</text>
</comment>
<dbReference type="InterPro" id="IPR010617">
    <property type="entry name" value="TMEM175-like"/>
</dbReference>
<evidence type="ECO:0000256" key="7">
    <source>
        <dbReference type="ARBA" id="ARBA00022958"/>
    </source>
</evidence>
<feature type="transmembrane region" description="Helical" evidence="13">
    <location>
        <begin position="184"/>
        <end position="201"/>
    </location>
</feature>
<evidence type="ECO:0000313" key="14">
    <source>
        <dbReference type="EMBL" id="MBB4888008.1"/>
    </source>
</evidence>
<feature type="transmembrane region" description="Helical" evidence="13">
    <location>
        <begin position="86"/>
        <end position="107"/>
    </location>
</feature>
<organism evidence="14 15">
    <name type="scientific">Streptomyces netropsis</name>
    <name type="common">Streptoverticillium netropsis</name>
    <dbReference type="NCBI Taxonomy" id="55404"/>
    <lineage>
        <taxon>Bacteria</taxon>
        <taxon>Bacillati</taxon>
        <taxon>Actinomycetota</taxon>
        <taxon>Actinomycetes</taxon>
        <taxon>Kitasatosporales</taxon>
        <taxon>Streptomycetaceae</taxon>
        <taxon>Streptomyces</taxon>
    </lineage>
</organism>
<keyword evidence="10 13" id="KW-0472">Membrane</keyword>
<dbReference type="EMBL" id="JACHJG010000008">
    <property type="protein sequence ID" value="MBB4888008.1"/>
    <property type="molecule type" value="Genomic_DNA"/>
</dbReference>
<evidence type="ECO:0000256" key="2">
    <source>
        <dbReference type="ARBA" id="ARBA00006920"/>
    </source>
</evidence>
<evidence type="ECO:0000256" key="1">
    <source>
        <dbReference type="ARBA" id="ARBA00004141"/>
    </source>
</evidence>
<name>A0A7W7LD48_STRNE</name>
<proteinExistence type="inferred from homology"/>
<sequence length="215" mass="23613">MSTDARPEPGLSPERLAFFTDAIFAIAMTLLAVELEHPDDKQIHSGGALWEFLVDQWGSYLAFALAFVLLWSVWRRHHQLMDRVRRLSRAFAFWHAPFLLLVAFLPFPTAVMGASITNPMAQTLFAGTMAAMVCCEATLKELSVAAGLATDDPAAIRHHAGASWSVGLWFALSAALAWLLPYAYVMWFLAPLAAACGARLLTRLRGRRAATVSVP</sequence>
<evidence type="ECO:0000256" key="4">
    <source>
        <dbReference type="ARBA" id="ARBA00022538"/>
    </source>
</evidence>
<keyword evidence="9" id="KW-0406">Ion transport</keyword>
<dbReference type="Proteomes" id="UP000556436">
    <property type="component" value="Unassembled WGS sequence"/>
</dbReference>
<evidence type="ECO:0000256" key="12">
    <source>
        <dbReference type="ARBA" id="ARBA00034430"/>
    </source>
</evidence>
<evidence type="ECO:0000256" key="3">
    <source>
        <dbReference type="ARBA" id="ARBA00022448"/>
    </source>
</evidence>